<comment type="caution">
    <text evidence="3">The sequence shown here is derived from an EMBL/GenBank/DDBJ whole genome shotgun (WGS) entry which is preliminary data.</text>
</comment>
<evidence type="ECO:0000256" key="1">
    <source>
        <dbReference type="SAM" id="MobiDB-lite"/>
    </source>
</evidence>
<name>A0ABW5HR30_9PSEU</name>
<dbReference type="RefSeq" id="WP_344282016.1">
    <property type="nucleotide sequence ID" value="NZ_BAAAHV010000021.1"/>
</dbReference>
<sequence length="579" mass="58354">MSWQEELRRLDAELAAGRLGHAEHRRQRDELLAEASGGGAASPVASPLRQDAAPASGSPSWSTPAAQAAPAGSDSQAAAEPSAPSTSADSSASTTQVVATMPEHDPTTTLRLGPDGTTSPGTPPGSTTTPEQPAANPAASSNPAASTSPAPSTSPAQSTSQVPSTNPALSPNPAASTNAAPSTSPAPSTNPAASASPAAPFFSPPQTPTTPPSAPSQAGPPPPHQPQQQMPAQPGTWPGVAPVQWHTPGQPQQPGQQPGHQQPGQQQSGQQPGQPVVGWASTNPAMPAPEPPAVESFLNSAAATQAAPATPASEKTQPAFAHTPGTPFSTDRPTTAPSPADDRPTAVFGAIPANGNQPEPRRLWEDDAKPRRSKPTWLFLSLAVLVVLALVVGGIWFLGNKNDSNNTAAQPPAASSAPNTQPPSLEDKLPALQGTPSPENSTMALDKAVQAKAVSDADANLMRAAGADQLVYHAYAGTDGGTTLIAVPTPSKAQAGQLVQGLRQNLVTGGFDSSPLGPAATDLLYTGSSPAGRVLAFWYTSGGVSVGIGVSGPVGQDPAALRSRMEEIRAKVTAALPAS</sequence>
<feature type="compositionally biased region" description="Low complexity" evidence="1">
    <location>
        <begin position="58"/>
        <end position="100"/>
    </location>
</feature>
<reference evidence="4" key="1">
    <citation type="journal article" date="2019" name="Int. J. Syst. Evol. Microbiol.">
        <title>The Global Catalogue of Microorganisms (GCM) 10K type strain sequencing project: providing services to taxonomists for standard genome sequencing and annotation.</title>
        <authorList>
            <consortium name="The Broad Institute Genomics Platform"/>
            <consortium name="The Broad Institute Genome Sequencing Center for Infectious Disease"/>
            <person name="Wu L."/>
            <person name="Ma J."/>
        </authorList>
    </citation>
    <scope>NUCLEOTIDE SEQUENCE [LARGE SCALE GENOMIC DNA]</scope>
    <source>
        <strain evidence="4">CGMCC 4.7638</strain>
    </source>
</reference>
<feature type="compositionally biased region" description="Low complexity" evidence="1">
    <location>
        <begin position="113"/>
        <end position="201"/>
    </location>
</feature>
<evidence type="ECO:0000256" key="2">
    <source>
        <dbReference type="SAM" id="Phobius"/>
    </source>
</evidence>
<keyword evidence="2" id="KW-1133">Transmembrane helix</keyword>
<evidence type="ECO:0000313" key="4">
    <source>
        <dbReference type="Proteomes" id="UP001597542"/>
    </source>
</evidence>
<feature type="compositionally biased region" description="Polar residues" evidence="1">
    <location>
        <begin position="326"/>
        <end position="337"/>
    </location>
</feature>
<feature type="compositionally biased region" description="Pro residues" evidence="1">
    <location>
        <begin position="202"/>
        <end position="225"/>
    </location>
</feature>
<feature type="compositionally biased region" description="Basic and acidic residues" evidence="1">
    <location>
        <begin position="359"/>
        <end position="368"/>
    </location>
</feature>
<keyword evidence="2" id="KW-0472">Membrane</keyword>
<evidence type="ECO:0000313" key="3">
    <source>
        <dbReference type="EMBL" id="MFD2479436.1"/>
    </source>
</evidence>
<feature type="compositionally biased region" description="Low complexity" evidence="1">
    <location>
        <begin position="407"/>
        <end position="424"/>
    </location>
</feature>
<feature type="compositionally biased region" description="Low complexity" evidence="1">
    <location>
        <begin position="248"/>
        <end position="275"/>
    </location>
</feature>
<feature type="compositionally biased region" description="Basic and acidic residues" evidence="1">
    <location>
        <begin position="20"/>
        <end position="31"/>
    </location>
</feature>
<gene>
    <name evidence="3" type="ORF">ACFSUT_04050</name>
</gene>
<keyword evidence="4" id="KW-1185">Reference proteome</keyword>
<feature type="region of interest" description="Disordered" evidence="1">
    <location>
        <begin position="16"/>
        <end position="368"/>
    </location>
</feature>
<feature type="compositionally biased region" description="Low complexity" evidence="1">
    <location>
        <begin position="301"/>
        <end position="312"/>
    </location>
</feature>
<protein>
    <submittedName>
        <fullName evidence="3">Uncharacterized protein</fullName>
    </submittedName>
</protein>
<accession>A0ABW5HR30</accession>
<proteinExistence type="predicted"/>
<keyword evidence="2" id="KW-0812">Transmembrane</keyword>
<dbReference type="EMBL" id="JBHUKQ010000003">
    <property type="protein sequence ID" value="MFD2479436.1"/>
    <property type="molecule type" value="Genomic_DNA"/>
</dbReference>
<feature type="region of interest" description="Disordered" evidence="1">
    <location>
        <begin position="407"/>
        <end position="441"/>
    </location>
</feature>
<dbReference type="Proteomes" id="UP001597542">
    <property type="component" value="Unassembled WGS sequence"/>
</dbReference>
<organism evidence="3 4">
    <name type="scientific">Amycolatopsis albidoflavus</name>
    <dbReference type="NCBI Taxonomy" id="102226"/>
    <lineage>
        <taxon>Bacteria</taxon>
        <taxon>Bacillati</taxon>
        <taxon>Actinomycetota</taxon>
        <taxon>Actinomycetes</taxon>
        <taxon>Pseudonocardiales</taxon>
        <taxon>Pseudonocardiaceae</taxon>
        <taxon>Amycolatopsis</taxon>
    </lineage>
</organism>
<feature type="transmembrane region" description="Helical" evidence="2">
    <location>
        <begin position="377"/>
        <end position="398"/>
    </location>
</feature>